<evidence type="ECO:0000313" key="2">
    <source>
        <dbReference type="EMBL" id="AAV42477.1"/>
    </source>
</evidence>
<dbReference type="BioCyc" id="LACI272621:G1G49-622-MONOMER"/>
<dbReference type="HOGENOM" id="CLU_168199_0_0_9"/>
<protein>
    <recommendedName>
        <fullName evidence="4">Bacteriocin immunity protein</fullName>
    </recommendedName>
</protein>
<dbReference type="Proteomes" id="UP000006381">
    <property type="component" value="Chromosome"/>
</dbReference>
<dbReference type="KEGG" id="lac:LBA0598"/>
<dbReference type="STRING" id="272621.LBA0598"/>
<dbReference type="OrthoDB" id="2326251at2"/>
<gene>
    <name evidence="2" type="ordered locus">LBA0598</name>
</gene>
<evidence type="ECO:0008006" key="4">
    <source>
        <dbReference type="Google" id="ProtNLM"/>
    </source>
</evidence>
<name>Q5FLE7_LACAC</name>
<dbReference type="RefSeq" id="WP_003546398.1">
    <property type="nucleotide sequence ID" value="NC_006814.3"/>
</dbReference>
<dbReference type="AlphaFoldDB" id="Q5FLE7"/>
<dbReference type="GeneID" id="93290272"/>
<dbReference type="Gene3D" id="1.20.1440.50">
    <property type="entry name" value="Ta0600-like"/>
    <property type="match status" value="1"/>
</dbReference>
<dbReference type="eggNOG" id="ENOG5030A25">
    <property type="taxonomic scope" value="Bacteria"/>
</dbReference>
<keyword evidence="1" id="KW-0079">Bacteriocin immunity</keyword>
<dbReference type="PATRIC" id="fig|272621.13.peg.571"/>
<dbReference type="InterPro" id="IPR015046">
    <property type="entry name" value="LciA_Immunity-like"/>
</dbReference>
<evidence type="ECO:0000256" key="1">
    <source>
        <dbReference type="ARBA" id="ARBA00023025"/>
    </source>
</evidence>
<dbReference type="Pfam" id="PF08951">
    <property type="entry name" value="EntA_Immun"/>
    <property type="match status" value="1"/>
</dbReference>
<dbReference type="EMBL" id="CP000033">
    <property type="protein sequence ID" value="AAV42477.1"/>
    <property type="molecule type" value="Genomic_DNA"/>
</dbReference>
<organism evidence="3">
    <name type="scientific">Lactobacillus acidophilus (strain ATCC 700396 / NCK56 / N2 / NCFM)</name>
    <dbReference type="NCBI Taxonomy" id="272621"/>
    <lineage>
        <taxon>Bacteria</taxon>
        <taxon>Bacillati</taxon>
        <taxon>Bacillota</taxon>
        <taxon>Bacilli</taxon>
        <taxon>Lactobacillales</taxon>
        <taxon>Lactobacillaceae</taxon>
        <taxon>Lactobacillus</taxon>
    </lineage>
</organism>
<dbReference type="SUPFAM" id="SSF109797">
    <property type="entry name" value="Bacteriocin immunity protein-like"/>
    <property type="match status" value="1"/>
</dbReference>
<evidence type="ECO:0000313" key="3">
    <source>
        <dbReference type="Proteomes" id="UP000006381"/>
    </source>
</evidence>
<sequence>MFSLFKSHTTNEKEVYQELKEFYDSFFSDIYNEMNIDRYRQIRDVIGLVINKFDENDHPLEYTSKLVMYIQARVAMSHLHLTDEQVKIMRKLTESTKYINLSYVYLSPIDSAEQFVKI</sequence>
<dbReference type="GO" id="GO:0030153">
    <property type="term" value="P:bacteriocin immunity"/>
    <property type="evidence" value="ECO:0007669"/>
    <property type="project" value="UniProtKB-KW"/>
</dbReference>
<accession>Q5FLE7</accession>
<dbReference type="SMR" id="Q5FLE7"/>
<proteinExistence type="predicted"/>
<reference evidence="2 3" key="1">
    <citation type="journal article" date="2005" name="Proc. Natl. Acad. Sci. U.S.A.">
        <title>Complete genome sequence of the probiotic lactic acid bacterium Lactobacillus acidophilus NCFM.</title>
        <authorList>
            <person name="Altermann E."/>
            <person name="Russell W.M."/>
            <person name="Azcarate-Peril M.A."/>
            <person name="Barrangou R."/>
            <person name="Buck B.L."/>
            <person name="McAuliffe O."/>
            <person name="Souther N."/>
            <person name="Dobson A."/>
            <person name="Duong T."/>
            <person name="Callanan M."/>
            <person name="Lick S."/>
            <person name="Hamrick A."/>
            <person name="Cano R."/>
            <person name="Klaenhammer T.R."/>
        </authorList>
    </citation>
    <scope>NUCLEOTIDE SEQUENCE [LARGE SCALE GENOMIC DNA]</scope>
    <source>
        <strain evidence="3">ATCC 700396 / NCK56 / N2 / NCFM</strain>
    </source>
</reference>
<dbReference type="InterPro" id="IPR023130">
    <property type="entry name" value="Ta0600-like_sf"/>
</dbReference>
<keyword evidence="3" id="KW-1185">Reference proteome</keyword>